<dbReference type="GO" id="GO:0046872">
    <property type="term" value="F:metal ion binding"/>
    <property type="evidence" value="ECO:0007669"/>
    <property type="project" value="UniProtKB-KW"/>
</dbReference>
<name>A0A6J7QJI9_9ZZZZ</name>
<dbReference type="PANTHER" id="PTHR21266">
    <property type="entry name" value="IRON-SULFUR DOMAIN CONTAINING PROTEIN"/>
    <property type="match status" value="1"/>
</dbReference>
<evidence type="ECO:0000256" key="5">
    <source>
        <dbReference type="ARBA" id="ARBA00023014"/>
    </source>
</evidence>
<dbReference type="Gene3D" id="2.102.10.10">
    <property type="entry name" value="Rieske [2Fe-2S] iron-sulphur domain"/>
    <property type="match status" value="1"/>
</dbReference>
<protein>
    <submittedName>
        <fullName evidence="8">Unannotated protein</fullName>
    </submittedName>
</protein>
<evidence type="ECO:0000313" key="8">
    <source>
        <dbReference type="EMBL" id="CAB5017155.1"/>
    </source>
</evidence>
<evidence type="ECO:0000256" key="3">
    <source>
        <dbReference type="ARBA" id="ARBA00023002"/>
    </source>
</evidence>
<keyword evidence="1" id="KW-0001">2Fe-2S</keyword>
<keyword evidence="2" id="KW-0479">Metal-binding</keyword>
<sequence>MTEPSPQRVVVCPIADLPPGALTRVEAGGHAACVVNVDGTVRAVADACLHKQASLSGGRLDRGFIACPSHWWRYNPDDGRLVGSDAALATYPAEVIDGEVIVVLPPPVTPRGIREMLLAHARGEE</sequence>
<organism evidence="8">
    <name type="scientific">freshwater metagenome</name>
    <dbReference type="NCBI Taxonomy" id="449393"/>
    <lineage>
        <taxon>unclassified sequences</taxon>
        <taxon>metagenomes</taxon>
        <taxon>ecological metagenomes</taxon>
    </lineage>
</organism>
<gene>
    <name evidence="7" type="ORF">UFOPK3773_01661</name>
    <name evidence="8" type="ORF">UFOPK3992_01511</name>
</gene>
<evidence type="ECO:0000259" key="6">
    <source>
        <dbReference type="PROSITE" id="PS51296"/>
    </source>
</evidence>
<dbReference type="SUPFAM" id="SSF50022">
    <property type="entry name" value="ISP domain"/>
    <property type="match status" value="1"/>
</dbReference>
<evidence type="ECO:0000256" key="4">
    <source>
        <dbReference type="ARBA" id="ARBA00023004"/>
    </source>
</evidence>
<proteinExistence type="predicted"/>
<keyword evidence="3" id="KW-0560">Oxidoreductase</keyword>
<dbReference type="InterPro" id="IPR017941">
    <property type="entry name" value="Rieske_2Fe-2S"/>
</dbReference>
<keyword evidence="5" id="KW-0411">Iron-sulfur</keyword>
<dbReference type="InterPro" id="IPR050584">
    <property type="entry name" value="Cholesterol_7-desaturase"/>
</dbReference>
<keyword evidence="4" id="KW-0408">Iron</keyword>
<dbReference type="EMBL" id="CAFBOZ010000241">
    <property type="protein sequence ID" value="CAB5017155.1"/>
    <property type="molecule type" value="Genomic_DNA"/>
</dbReference>
<feature type="domain" description="Rieske" evidence="6">
    <location>
        <begin position="9"/>
        <end position="102"/>
    </location>
</feature>
<dbReference type="Pfam" id="PF00355">
    <property type="entry name" value="Rieske"/>
    <property type="match status" value="1"/>
</dbReference>
<dbReference type="PROSITE" id="PS51296">
    <property type="entry name" value="RIESKE"/>
    <property type="match status" value="1"/>
</dbReference>
<dbReference type="EMBL" id="CAFBNF010000215">
    <property type="protein sequence ID" value="CAB4955546.1"/>
    <property type="molecule type" value="Genomic_DNA"/>
</dbReference>
<evidence type="ECO:0000256" key="2">
    <source>
        <dbReference type="ARBA" id="ARBA00022723"/>
    </source>
</evidence>
<reference evidence="8" key="1">
    <citation type="submission" date="2020-05" db="EMBL/GenBank/DDBJ databases">
        <authorList>
            <person name="Chiriac C."/>
            <person name="Salcher M."/>
            <person name="Ghai R."/>
            <person name="Kavagutti S V."/>
        </authorList>
    </citation>
    <scope>NUCLEOTIDE SEQUENCE</scope>
</reference>
<evidence type="ECO:0000313" key="7">
    <source>
        <dbReference type="EMBL" id="CAB4955546.1"/>
    </source>
</evidence>
<dbReference type="InterPro" id="IPR036922">
    <property type="entry name" value="Rieske_2Fe-2S_sf"/>
</dbReference>
<dbReference type="GO" id="GO:0016491">
    <property type="term" value="F:oxidoreductase activity"/>
    <property type="evidence" value="ECO:0007669"/>
    <property type="project" value="UniProtKB-KW"/>
</dbReference>
<dbReference type="AlphaFoldDB" id="A0A6J7QJI9"/>
<evidence type="ECO:0000256" key="1">
    <source>
        <dbReference type="ARBA" id="ARBA00022714"/>
    </source>
</evidence>
<dbReference type="GO" id="GO:0051537">
    <property type="term" value="F:2 iron, 2 sulfur cluster binding"/>
    <property type="evidence" value="ECO:0007669"/>
    <property type="project" value="UniProtKB-KW"/>
</dbReference>
<dbReference type="PANTHER" id="PTHR21266:SF60">
    <property type="entry name" value="3-KETOSTEROID-9-ALPHA-MONOOXYGENASE, OXYGENASE COMPONENT"/>
    <property type="match status" value="1"/>
</dbReference>
<accession>A0A6J7QJI9</accession>